<reference evidence="1" key="1">
    <citation type="submission" date="2020-08" db="EMBL/GenBank/DDBJ databases">
        <authorList>
            <person name="Cejkova D."/>
            <person name="Kubasova T."/>
            <person name="Jahodarova E."/>
            <person name="Rychlik I."/>
        </authorList>
    </citation>
    <scope>NUCLEOTIDE SEQUENCE</scope>
    <source>
        <strain evidence="1">An824</strain>
    </source>
</reference>
<keyword evidence="2" id="KW-1185">Reference proteome</keyword>
<evidence type="ECO:0000313" key="2">
    <source>
        <dbReference type="Proteomes" id="UP000706891"/>
    </source>
</evidence>
<name>A0A938WUL2_9BACT</name>
<reference evidence="1" key="2">
    <citation type="journal article" date="2021" name="Sci. Rep.">
        <title>The distribution of antibiotic resistance genes in chicken gut microbiota commensals.</title>
        <authorList>
            <person name="Juricova H."/>
            <person name="Matiasovicova J."/>
            <person name="Kubasova T."/>
            <person name="Cejkova D."/>
            <person name="Rychlik I."/>
        </authorList>
    </citation>
    <scope>NUCLEOTIDE SEQUENCE</scope>
    <source>
        <strain evidence="1">An824</strain>
    </source>
</reference>
<sequence length="295" mass="33607">MDDLKEIYERIKFLRHKGVKMKEIAERTGFPPSVLSALFTTVLPAYFKNIDKGMADDEALDNALLWVNNVSKKKLLGSIGKTKSALFAIEIAPKTKADVTDNVHLDMIERAMKGSINLITNFSGTYMSYSVSSSSNAMKVEPYLIAPAENGNYVEVIHNNAYGSTHHGFALMNGLNHMYIIFNENRQPQLALFDICLKIPMFDRPPYLRGLYTCFDYNYNPIARRILFVKVSDSVSTDEFMAMKSCLKHEDELDEREKVYYKYTCGREDVVRMRDIPSPKMTDDDLMAEKSLLNG</sequence>
<dbReference type="EMBL" id="JACJJG010000025">
    <property type="protein sequence ID" value="MBM6673530.1"/>
    <property type="molecule type" value="Genomic_DNA"/>
</dbReference>
<protein>
    <submittedName>
        <fullName evidence="1">Uncharacterized protein</fullName>
    </submittedName>
</protein>
<comment type="caution">
    <text evidence="1">The sequence shown here is derived from an EMBL/GenBank/DDBJ whole genome shotgun (WGS) entry which is preliminary data.</text>
</comment>
<evidence type="ECO:0000313" key="1">
    <source>
        <dbReference type="EMBL" id="MBM6673530.1"/>
    </source>
</evidence>
<dbReference type="InterPro" id="IPR001387">
    <property type="entry name" value="Cro/C1-type_HTH"/>
</dbReference>
<dbReference type="AlphaFoldDB" id="A0A938WUL2"/>
<dbReference type="Proteomes" id="UP000706891">
    <property type="component" value="Unassembled WGS sequence"/>
</dbReference>
<organism evidence="1 2">
    <name type="scientific">Marseilla massiliensis</name>
    <dbReference type="NCBI Taxonomy" id="1841864"/>
    <lineage>
        <taxon>Bacteria</taxon>
        <taxon>Pseudomonadati</taxon>
        <taxon>Bacteroidota</taxon>
        <taxon>Bacteroidia</taxon>
        <taxon>Bacteroidales</taxon>
        <taxon>Prevotellaceae</taxon>
        <taxon>Marseilla</taxon>
    </lineage>
</organism>
<gene>
    <name evidence="1" type="ORF">H6A34_06540</name>
</gene>
<dbReference type="CDD" id="cd00093">
    <property type="entry name" value="HTH_XRE"/>
    <property type="match status" value="1"/>
</dbReference>
<proteinExistence type="predicted"/>
<accession>A0A938WUL2</accession>
<dbReference type="RefSeq" id="WP_205104286.1">
    <property type="nucleotide sequence ID" value="NZ_JACJJG010000025.1"/>
</dbReference>